<evidence type="ECO:0000256" key="2">
    <source>
        <dbReference type="ARBA" id="ARBA00009054"/>
    </source>
</evidence>
<dbReference type="PROSITE" id="PS01071">
    <property type="entry name" value="GRPE"/>
    <property type="match status" value="1"/>
</dbReference>
<evidence type="ECO:0000256" key="6">
    <source>
        <dbReference type="ARBA" id="ARBA00023186"/>
    </source>
</evidence>
<keyword evidence="15" id="KW-1185">Reference proteome</keyword>
<dbReference type="GO" id="GO:0051082">
    <property type="term" value="F:unfolded protein binding"/>
    <property type="evidence" value="ECO:0007669"/>
    <property type="project" value="TreeGrafter"/>
</dbReference>
<evidence type="ECO:0000256" key="7">
    <source>
        <dbReference type="ARBA" id="ARBA00053401"/>
    </source>
</evidence>
<dbReference type="FunFam" id="2.30.22.10:FF:000001">
    <property type="entry name" value="Protein GrpE"/>
    <property type="match status" value="1"/>
</dbReference>
<dbReference type="Gene3D" id="3.90.20.20">
    <property type="match status" value="1"/>
</dbReference>
<dbReference type="Gene3D" id="2.30.22.10">
    <property type="entry name" value="Head domain of nucleotide exchange factor GrpE"/>
    <property type="match status" value="1"/>
</dbReference>
<dbReference type="eggNOG" id="COG0576">
    <property type="taxonomic scope" value="Bacteria"/>
</dbReference>
<evidence type="ECO:0000313" key="14">
    <source>
        <dbReference type="EMBL" id="AGF73958.1"/>
    </source>
</evidence>
<reference evidence="14 15" key="1">
    <citation type="journal article" date="2013" name="PLoS Genet.">
        <title>A gene transfer agent and a dynamic repertoire of secretion systems hold the keys to the explosive radiation of the emerging pathogen Bartonella.</title>
        <authorList>
            <person name="Guy L."/>
            <person name="Nystedt B."/>
            <person name="Toft C."/>
            <person name="Zaremba-Niedzwiedzka K."/>
            <person name="Berglund E.C."/>
            <person name="Granberg F."/>
            <person name="Naslund K."/>
            <person name="Eriksson A.S."/>
            <person name="Andersson S.G."/>
        </authorList>
    </citation>
    <scope>NUCLEOTIDE SEQUENCE [LARGE SCALE GENOMIC DNA]</scope>
    <source>
        <strain evidence="14 15">Aust/NH1</strain>
    </source>
</reference>
<accession>M1NRK3</accession>
<comment type="subcellular location">
    <subcellularLocation>
        <location evidence="1 10">Cytoplasm</location>
    </subcellularLocation>
</comment>
<sequence length="224" mass="24943">MSDEKNKFADASFENCDLKNKADRDTLKKAADEFLKMRKAEACVDIEEEEGETTDPLAALQDENKDLKDQILRLAADMENLRRRTARDVADARTYSIANFARDMLSVSDNLNRALEAIPEGAREKDAGLKMLAEGVEMTERAMMTALERHGVTKIHPEGQKFDPHFHQAMFEIPNSDVPDNTVQQVVQAGYVIGERVLRPAIVGVAKGGTKETPGESNSTRVHQ</sequence>
<evidence type="ECO:0000256" key="8">
    <source>
        <dbReference type="ARBA" id="ARBA00072274"/>
    </source>
</evidence>
<dbReference type="Pfam" id="PF01025">
    <property type="entry name" value="GrpE"/>
    <property type="match status" value="1"/>
</dbReference>
<evidence type="ECO:0000313" key="15">
    <source>
        <dbReference type="Proteomes" id="UP000011729"/>
    </source>
</evidence>
<gene>
    <name evidence="10 14" type="primary">grpE</name>
    <name evidence="14" type="ordered locus">BAnh1_00650</name>
</gene>
<name>M1NRK3_BARAA</name>
<keyword evidence="4 10" id="KW-0963">Cytoplasm</keyword>
<comment type="subunit">
    <text evidence="3 10">Homodimer.</text>
</comment>
<feature type="coiled-coil region" evidence="13">
    <location>
        <begin position="57"/>
        <end position="84"/>
    </location>
</feature>
<dbReference type="GO" id="GO:0051087">
    <property type="term" value="F:protein-folding chaperone binding"/>
    <property type="evidence" value="ECO:0007669"/>
    <property type="project" value="InterPro"/>
</dbReference>
<dbReference type="PANTHER" id="PTHR21237">
    <property type="entry name" value="GRPE PROTEIN"/>
    <property type="match status" value="1"/>
</dbReference>
<dbReference type="AlphaFoldDB" id="M1NRK3"/>
<proteinExistence type="inferred from homology"/>
<evidence type="ECO:0000256" key="11">
    <source>
        <dbReference type="RuleBase" id="RU000639"/>
    </source>
</evidence>
<dbReference type="OrthoDB" id="9789811at2"/>
<evidence type="ECO:0000256" key="13">
    <source>
        <dbReference type="SAM" id="Coils"/>
    </source>
</evidence>
<evidence type="ECO:0000256" key="5">
    <source>
        <dbReference type="ARBA" id="ARBA00023016"/>
    </source>
</evidence>
<dbReference type="HAMAP" id="MF_01151">
    <property type="entry name" value="GrpE"/>
    <property type="match status" value="1"/>
</dbReference>
<dbReference type="Proteomes" id="UP000011729">
    <property type="component" value="Chromosome"/>
</dbReference>
<dbReference type="GO" id="GO:0006457">
    <property type="term" value="P:protein folding"/>
    <property type="evidence" value="ECO:0007669"/>
    <property type="project" value="InterPro"/>
</dbReference>
<comment type="similarity">
    <text evidence="2 10 12">Belongs to the GrpE family.</text>
</comment>
<evidence type="ECO:0000256" key="1">
    <source>
        <dbReference type="ARBA" id="ARBA00004496"/>
    </source>
</evidence>
<dbReference type="NCBIfam" id="NF010748">
    <property type="entry name" value="PRK14150.1"/>
    <property type="match status" value="1"/>
</dbReference>
<comment type="function">
    <text evidence="7 10 11">Participates actively in the response to hyperosmotic and heat shock by preventing the aggregation of stress-denatured proteins, in association with DnaK and GrpE. It is the nucleotide exchange factor for DnaK and may function as a thermosensor. Unfolded proteins bind initially to DnaJ; upon interaction with the DnaJ-bound protein, DnaK hydrolyzes its bound ATP, resulting in the formation of a stable complex. GrpE releases ADP from DnaK; ATP binding to DnaK triggers the release of the substrate protein, thus completing the reaction cycle. Several rounds of ATP-dependent interactions between DnaJ, DnaK and GrpE are required for fully efficient folding.</text>
</comment>
<dbReference type="PRINTS" id="PR00773">
    <property type="entry name" value="GRPEPROTEIN"/>
</dbReference>
<dbReference type="CDD" id="cd00446">
    <property type="entry name" value="GrpE"/>
    <property type="match status" value="1"/>
</dbReference>
<dbReference type="SUPFAM" id="SSF58014">
    <property type="entry name" value="Coiled-coil domain of nucleotide exchange factor GrpE"/>
    <property type="match status" value="1"/>
</dbReference>
<evidence type="ECO:0000256" key="9">
    <source>
        <dbReference type="ARBA" id="ARBA00076414"/>
    </source>
</evidence>
<dbReference type="GO" id="GO:0000774">
    <property type="term" value="F:adenyl-nucleotide exchange factor activity"/>
    <property type="evidence" value="ECO:0007669"/>
    <property type="project" value="InterPro"/>
</dbReference>
<dbReference type="PANTHER" id="PTHR21237:SF23">
    <property type="entry name" value="GRPE PROTEIN HOMOLOG, MITOCHONDRIAL"/>
    <property type="match status" value="1"/>
</dbReference>
<dbReference type="GO" id="GO:0005737">
    <property type="term" value="C:cytoplasm"/>
    <property type="evidence" value="ECO:0007669"/>
    <property type="project" value="UniProtKB-SubCell"/>
</dbReference>
<dbReference type="EMBL" id="CP003123">
    <property type="protein sequence ID" value="AGF73958.1"/>
    <property type="molecule type" value="Genomic_DNA"/>
</dbReference>
<protein>
    <recommendedName>
        <fullName evidence="8 10">Protein GrpE</fullName>
    </recommendedName>
    <alternativeName>
        <fullName evidence="9 10">HSP-70 cofactor</fullName>
    </alternativeName>
</protein>
<dbReference type="GO" id="GO:0042803">
    <property type="term" value="F:protein homodimerization activity"/>
    <property type="evidence" value="ECO:0007669"/>
    <property type="project" value="InterPro"/>
</dbReference>
<keyword evidence="6 10" id="KW-0143">Chaperone</keyword>
<keyword evidence="13" id="KW-0175">Coiled coil</keyword>
<evidence type="ECO:0000256" key="4">
    <source>
        <dbReference type="ARBA" id="ARBA00022490"/>
    </source>
</evidence>
<evidence type="ECO:0000256" key="10">
    <source>
        <dbReference type="HAMAP-Rule" id="MF_01151"/>
    </source>
</evidence>
<dbReference type="KEGG" id="baus:BAnh1_00650"/>
<dbReference type="RefSeq" id="WP_015397467.1">
    <property type="nucleotide sequence ID" value="NC_020300.1"/>
</dbReference>
<evidence type="ECO:0000256" key="12">
    <source>
        <dbReference type="RuleBase" id="RU004478"/>
    </source>
</evidence>
<dbReference type="InterPro" id="IPR000740">
    <property type="entry name" value="GrpE"/>
</dbReference>
<dbReference type="InterPro" id="IPR013805">
    <property type="entry name" value="GrpE_CC"/>
</dbReference>
<dbReference type="InterPro" id="IPR009012">
    <property type="entry name" value="GrpE_head"/>
</dbReference>
<keyword evidence="5 10" id="KW-0346">Stress response</keyword>
<dbReference type="PATRIC" id="fig|1094489.3.peg.78"/>
<dbReference type="STRING" id="1094489.BAnh1_00650"/>
<organism evidence="14 15">
    <name type="scientific">Bartonella australis (strain Aust/NH1)</name>
    <dbReference type="NCBI Taxonomy" id="1094489"/>
    <lineage>
        <taxon>Bacteria</taxon>
        <taxon>Pseudomonadati</taxon>
        <taxon>Pseudomonadota</taxon>
        <taxon>Alphaproteobacteria</taxon>
        <taxon>Hyphomicrobiales</taxon>
        <taxon>Bartonellaceae</taxon>
        <taxon>Bartonella</taxon>
    </lineage>
</organism>
<dbReference type="SUPFAM" id="SSF51064">
    <property type="entry name" value="Head domain of nucleotide exchange factor GrpE"/>
    <property type="match status" value="1"/>
</dbReference>
<evidence type="ECO:0000256" key="3">
    <source>
        <dbReference type="ARBA" id="ARBA00011738"/>
    </source>
</evidence>
<dbReference type="HOGENOM" id="CLU_057217_6_2_5"/>
<dbReference type="NCBIfam" id="NF010739">
    <property type="entry name" value="PRK14141.1"/>
    <property type="match status" value="1"/>
</dbReference>
<dbReference type="NCBIfam" id="NF010738">
    <property type="entry name" value="PRK14140.1"/>
    <property type="match status" value="1"/>
</dbReference>